<evidence type="ECO:0000256" key="1">
    <source>
        <dbReference type="SAM" id="Coils"/>
    </source>
</evidence>
<keyword evidence="1" id="KW-0175">Coiled coil</keyword>
<evidence type="ECO:0000313" key="3">
    <source>
        <dbReference type="EMBL" id="KAF7149413.1"/>
    </source>
</evidence>
<protein>
    <submittedName>
        <fullName evidence="3">Uncharacterized protein</fullName>
    </submittedName>
</protein>
<feature type="coiled-coil region" evidence="1">
    <location>
        <begin position="53"/>
        <end position="87"/>
    </location>
</feature>
<sequence length="174" mass="19265">MLLPLQAIQKMLEVTGRARHDEAKVLRLTTENTCLLHSNNKPGEENFKLKDATAQLARQLEAEQVKRKKAEESSAQAAEELEKKNFEEQIPGVTQKIWAASWKRCLEQAGIHEDSPLCGRTLPENLDILMIPTEVDIGNGGTTSSALTTRDTDLGQTETRPDYGYTLAFSAAKA</sequence>
<evidence type="ECO:0000256" key="2">
    <source>
        <dbReference type="SAM" id="MobiDB-lite"/>
    </source>
</evidence>
<comment type="caution">
    <text evidence="3">The sequence shown here is derived from an EMBL/GenBank/DDBJ whole genome shotgun (WGS) entry which is preliminary data.</text>
</comment>
<dbReference type="OrthoDB" id="1810744at2759"/>
<organism evidence="3 4">
    <name type="scientific">Rhododendron simsii</name>
    <name type="common">Sims's rhododendron</name>
    <dbReference type="NCBI Taxonomy" id="118357"/>
    <lineage>
        <taxon>Eukaryota</taxon>
        <taxon>Viridiplantae</taxon>
        <taxon>Streptophyta</taxon>
        <taxon>Embryophyta</taxon>
        <taxon>Tracheophyta</taxon>
        <taxon>Spermatophyta</taxon>
        <taxon>Magnoliopsida</taxon>
        <taxon>eudicotyledons</taxon>
        <taxon>Gunneridae</taxon>
        <taxon>Pentapetalae</taxon>
        <taxon>asterids</taxon>
        <taxon>Ericales</taxon>
        <taxon>Ericaceae</taxon>
        <taxon>Ericoideae</taxon>
        <taxon>Rhodoreae</taxon>
        <taxon>Rhododendron</taxon>
    </lineage>
</organism>
<dbReference type="EMBL" id="WJXA01000003">
    <property type="protein sequence ID" value="KAF7149413.1"/>
    <property type="molecule type" value="Genomic_DNA"/>
</dbReference>
<gene>
    <name evidence="3" type="ORF">RHSIM_Rhsim03G0134700</name>
</gene>
<reference evidence="3" key="1">
    <citation type="submission" date="2019-11" db="EMBL/GenBank/DDBJ databases">
        <authorList>
            <person name="Liu Y."/>
            <person name="Hou J."/>
            <person name="Li T.-Q."/>
            <person name="Guan C.-H."/>
            <person name="Wu X."/>
            <person name="Wu H.-Z."/>
            <person name="Ling F."/>
            <person name="Zhang R."/>
            <person name="Shi X.-G."/>
            <person name="Ren J.-P."/>
            <person name="Chen E.-F."/>
            <person name="Sun J.-M."/>
        </authorList>
    </citation>
    <scope>NUCLEOTIDE SEQUENCE</scope>
    <source>
        <strain evidence="3">Adult_tree_wgs_1</strain>
        <tissue evidence="3">Leaves</tissue>
    </source>
</reference>
<name>A0A834LWK1_RHOSS</name>
<feature type="region of interest" description="Disordered" evidence="2">
    <location>
        <begin position="140"/>
        <end position="159"/>
    </location>
</feature>
<evidence type="ECO:0000313" key="4">
    <source>
        <dbReference type="Proteomes" id="UP000626092"/>
    </source>
</evidence>
<keyword evidence="4" id="KW-1185">Reference proteome</keyword>
<feature type="compositionally biased region" description="Polar residues" evidence="2">
    <location>
        <begin position="142"/>
        <end position="158"/>
    </location>
</feature>
<accession>A0A834LWK1</accession>
<proteinExistence type="predicted"/>
<dbReference type="AlphaFoldDB" id="A0A834LWK1"/>
<dbReference type="Proteomes" id="UP000626092">
    <property type="component" value="Unassembled WGS sequence"/>
</dbReference>